<dbReference type="InterPro" id="IPR039565">
    <property type="entry name" value="BamD-like"/>
</dbReference>
<evidence type="ECO:0000256" key="2">
    <source>
        <dbReference type="ARBA" id="ARBA00023136"/>
    </source>
</evidence>
<name>A0A841K255_9BACT</name>
<dbReference type="Proteomes" id="UP000538666">
    <property type="component" value="Unassembled WGS sequence"/>
</dbReference>
<keyword evidence="2" id="KW-0472">Membrane</keyword>
<dbReference type="EMBL" id="JACHEK010000012">
    <property type="protein sequence ID" value="MBB6147085.1"/>
    <property type="molecule type" value="Genomic_DNA"/>
</dbReference>
<keyword evidence="3" id="KW-0998">Cell outer membrane</keyword>
<keyword evidence="1 5" id="KW-0732">Signal</keyword>
<comment type="caution">
    <text evidence="7">The sequence shown here is derived from an EMBL/GenBank/DDBJ whole genome shotgun (WGS) entry which is preliminary data.</text>
</comment>
<feature type="region of interest" description="Disordered" evidence="4">
    <location>
        <begin position="362"/>
        <end position="443"/>
    </location>
</feature>
<feature type="chain" id="PRO_5032647352" evidence="5">
    <location>
        <begin position="24"/>
        <end position="554"/>
    </location>
</feature>
<dbReference type="Pfam" id="PF13525">
    <property type="entry name" value="YfiO"/>
    <property type="match status" value="1"/>
</dbReference>
<dbReference type="AlphaFoldDB" id="A0A841K255"/>
<sequence length="554" mass="58838">MNRVITQIAVVGLCAALMPPAYAFSTKKKKQSDLSSNPLANVKSKQPDKELFDKAMLALKKGKFDVARLDLQTLLNTYPETEYAMRAKLAIGDTWYREGGSAALQQAEAEYKDFITFFPNTPEAAEAQMKVGDIYFQQMDKPDRDPQNAIHAQQEYRTMLQDFPDSPLIPRAKQRLREVQEVLAQRQFEVGSFYALRENTGAAIARLQTVADTYPLFSHSDQTLITLGDQYATQAQKVSQLNIPPGAKAELIRVYNDRAGAAWERVVLRYPMAPHVEDAKDRLIALGRPVPEPTQQELAESEAEEGSRVNVKLKDRALLMIKHGPSTVQSARVGEPLLSDPTPTLAPDVNKQTMATFTAAMKGEPIPGISPKTGEDSTATAISQGTAPPRTDQPAPALKFDTVPDAGGSPGSTVTVEIPSDSAASTGNAAGSGDGGNAGTPAASGMVAPNAVAAPGSAAISRPLHEGSPDAVVTAPASTPAVAGVGPVENKPLPAIDKPAEAPNQINDAKGGGAQVNTGATASGKKAKKAPYNSKDESSSKHKKKKGLDKVNPF</sequence>
<feature type="compositionally biased region" description="Low complexity" evidence="4">
    <location>
        <begin position="420"/>
        <end position="429"/>
    </location>
</feature>
<proteinExistence type="predicted"/>
<dbReference type="RefSeq" id="WP_050059969.1">
    <property type="nucleotide sequence ID" value="NZ_JACHEK010000012.1"/>
</dbReference>
<reference evidence="7 8" key="1">
    <citation type="submission" date="2020-08" db="EMBL/GenBank/DDBJ databases">
        <title>Genomic Encyclopedia of Type Strains, Phase IV (KMG-IV): sequencing the most valuable type-strain genomes for metagenomic binning, comparative biology and taxonomic classification.</title>
        <authorList>
            <person name="Goeker M."/>
        </authorList>
    </citation>
    <scope>NUCLEOTIDE SEQUENCE [LARGE SCALE GENOMIC DNA]</scope>
    <source>
        <strain evidence="7 8">DSM 103733</strain>
    </source>
</reference>
<evidence type="ECO:0000313" key="7">
    <source>
        <dbReference type="EMBL" id="MBB6147085.1"/>
    </source>
</evidence>
<evidence type="ECO:0000256" key="1">
    <source>
        <dbReference type="ARBA" id="ARBA00022729"/>
    </source>
</evidence>
<organism evidence="7 8">
    <name type="scientific">Silvibacterium bohemicum</name>
    <dbReference type="NCBI Taxonomy" id="1577686"/>
    <lineage>
        <taxon>Bacteria</taxon>
        <taxon>Pseudomonadati</taxon>
        <taxon>Acidobacteriota</taxon>
        <taxon>Terriglobia</taxon>
        <taxon>Terriglobales</taxon>
        <taxon>Acidobacteriaceae</taxon>
        <taxon>Silvibacterium</taxon>
    </lineage>
</organism>
<dbReference type="Gene3D" id="1.25.40.10">
    <property type="entry name" value="Tetratricopeptide repeat domain"/>
    <property type="match status" value="1"/>
</dbReference>
<accession>A0A841K255</accession>
<dbReference type="NCBIfam" id="TIGR03302">
    <property type="entry name" value="OM_YfiO"/>
    <property type="match status" value="1"/>
</dbReference>
<feature type="region of interest" description="Disordered" evidence="4">
    <location>
        <begin position="328"/>
        <end position="349"/>
    </location>
</feature>
<feature type="compositionally biased region" description="Polar residues" evidence="4">
    <location>
        <begin position="376"/>
        <end position="386"/>
    </location>
</feature>
<feature type="region of interest" description="Disordered" evidence="4">
    <location>
        <begin position="481"/>
        <end position="554"/>
    </location>
</feature>
<evidence type="ECO:0000313" key="8">
    <source>
        <dbReference type="Proteomes" id="UP000538666"/>
    </source>
</evidence>
<keyword evidence="8" id="KW-1185">Reference proteome</keyword>
<feature type="signal peptide" evidence="5">
    <location>
        <begin position="1"/>
        <end position="23"/>
    </location>
</feature>
<feature type="domain" description="Outer membrane lipoprotein BamD-like" evidence="6">
    <location>
        <begin position="46"/>
        <end position="232"/>
    </location>
</feature>
<dbReference type="InterPro" id="IPR017689">
    <property type="entry name" value="BamD"/>
</dbReference>
<evidence type="ECO:0000259" key="6">
    <source>
        <dbReference type="Pfam" id="PF13525"/>
    </source>
</evidence>
<gene>
    <name evidence="7" type="ORF">HNQ77_005070</name>
</gene>
<dbReference type="InterPro" id="IPR011990">
    <property type="entry name" value="TPR-like_helical_dom_sf"/>
</dbReference>
<evidence type="ECO:0000256" key="5">
    <source>
        <dbReference type="SAM" id="SignalP"/>
    </source>
</evidence>
<evidence type="ECO:0000256" key="4">
    <source>
        <dbReference type="SAM" id="MobiDB-lite"/>
    </source>
</evidence>
<dbReference type="OrthoDB" id="110896at2"/>
<protein>
    <submittedName>
        <fullName evidence="7">Outer membrane protein assembly factor BamD</fullName>
    </submittedName>
</protein>
<evidence type="ECO:0000256" key="3">
    <source>
        <dbReference type="ARBA" id="ARBA00023237"/>
    </source>
</evidence>